<organism evidence="3 4">
    <name type="scientific">Chitinimonas lacunae</name>
    <dbReference type="NCBI Taxonomy" id="1963018"/>
    <lineage>
        <taxon>Bacteria</taxon>
        <taxon>Pseudomonadati</taxon>
        <taxon>Pseudomonadota</taxon>
        <taxon>Betaproteobacteria</taxon>
        <taxon>Neisseriales</taxon>
        <taxon>Chitinibacteraceae</taxon>
        <taxon>Chitinimonas</taxon>
    </lineage>
</organism>
<dbReference type="InterPro" id="IPR052520">
    <property type="entry name" value="ATL_DNA_repair"/>
</dbReference>
<dbReference type="PANTHER" id="PTHR42942:SF1">
    <property type="entry name" value="ALKYLTRANSFERASE-LIKE PROTEIN 1"/>
    <property type="match status" value="1"/>
</dbReference>
<dbReference type="InterPro" id="IPR036217">
    <property type="entry name" value="MethylDNA_cys_MeTrfase_DNAb"/>
</dbReference>
<accession>A0ABV8MW27</accession>
<proteinExistence type="predicted"/>
<dbReference type="InterPro" id="IPR014048">
    <property type="entry name" value="MethylDNA_cys_MeTrfase_DNA-bd"/>
</dbReference>
<evidence type="ECO:0000256" key="1">
    <source>
        <dbReference type="ARBA" id="ARBA00022763"/>
    </source>
</evidence>
<dbReference type="Pfam" id="PF01035">
    <property type="entry name" value="DNA_binding_1"/>
    <property type="match status" value="1"/>
</dbReference>
<comment type="caution">
    <text evidence="3">The sequence shown here is derived from an EMBL/GenBank/DDBJ whole genome shotgun (WGS) entry which is preliminary data.</text>
</comment>
<feature type="domain" description="Methylated-DNA-[protein]-cysteine S-methyltransferase DNA binding" evidence="2">
    <location>
        <begin position="6"/>
        <end position="86"/>
    </location>
</feature>
<evidence type="ECO:0000313" key="3">
    <source>
        <dbReference type="EMBL" id="MFC4161150.1"/>
    </source>
</evidence>
<evidence type="ECO:0000259" key="2">
    <source>
        <dbReference type="Pfam" id="PF01035"/>
    </source>
</evidence>
<evidence type="ECO:0000313" key="4">
    <source>
        <dbReference type="Proteomes" id="UP001595791"/>
    </source>
</evidence>
<dbReference type="PANTHER" id="PTHR42942">
    <property type="entry name" value="6-O-METHYLGUANINE DNA METHYLTRANSFERASE"/>
    <property type="match status" value="1"/>
</dbReference>
<dbReference type="InterPro" id="IPR036388">
    <property type="entry name" value="WH-like_DNA-bd_sf"/>
</dbReference>
<dbReference type="CDD" id="cd06445">
    <property type="entry name" value="ATase"/>
    <property type="match status" value="1"/>
</dbReference>
<dbReference type="EMBL" id="JBHSBU010000001">
    <property type="protein sequence ID" value="MFC4161150.1"/>
    <property type="molecule type" value="Genomic_DNA"/>
</dbReference>
<gene>
    <name evidence="3" type="ORF">ACFOW7_17570</name>
</gene>
<protein>
    <submittedName>
        <fullName evidence="3">MGMT family protein</fullName>
    </submittedName>
</protein>
<dbReference type="RefSeq" id="WP_378166766.1">
    <property type="nucleotide sequence ID" value="NZ_JBHSBU010000001.1"/>
</dbReference>
<keyword evidence="4" id="KW-1185">Reference proteome</keyword>
<reference evidence="4" key="1">
    <citation type="journal article" date="2019" name="Int. J. Syst. Evol. Microbiol.">
        <title>The Global Catalogue of Microorganisms (GCM) 10K type strain sequencing project: providing services to taxonomists for standard genome sequencing and annotation.</title>
        <authorList>
            <consortium name="The Broad Institute Genomics Platform"/>
            <consortium name="The Broad Institute Genome Sequencing Center for Infectious Disease"/>
            <person name="Wu L."/>
            <person name="Ma J."/>
        </authorList>
    </citation>
    <scope>NUCLEOTIDE SEQUENCE [LARGE SCALE GENOMIC DNA]</scope>
    <source>
        <strain evidence="4">LMG 29894</strain>
    </source>
</reference>
<sequence>MAVKPLHQQLLAIVRTIPFGRVASYGAIARAAGLPRHARHVGIAIKVAEDPELPWWRVVNGDGRISPRGLDGSDDLQKLLLEHEGVSFDDKGRIDFDRFGWRADDQIPD</sequence>
<dbReference type="Proteomes" id="UP001595791">
    <property type="component" value="Unassembled WGS sequence"/>
</dbReference>
<keyword evidence="1" id="KW-0227">DNA damage</keyword>
<dbReference type="SUPFAM" id="SSF46767">
    <property type="entry name" value="Methylated DNA-protein cysteine methyltransferase, C-terminal domain"/>
    <property type="match status" value="1"/>
</dbReference>
<dbReference type="Gene3D" id="1.10.10.10">
    <property type="entry name" value="Winged helix-like DNA-binding domain superfamily/Winged helix DNA-binding domain"/>
    <property type="match status" value="1"/>
</dbReference>
<name>A0ABV8MW27_9NEIS</name>